<dbReference type="Gene3D" id="3.90.1140.10">
    <property type="entry name" value="Cyclic phosphodiesterase"/>
    <property type="match status" value="1"/>
</dbReference>
<dbReference type="Proteomes" id="UP000254794">
    <property type="component" value="Unassembled WGS sequence"/>
</dbReference>
<dbReference type="SUPFAM" id="SSF55144">
    <property type="entry name" value="LigT-like"/>
    <property type="match status" value="1"/>
</dbReference>
<organism evidence="1 2">
    <name type="scientific">Legionella busanensis</name>
    <dbReference type="NCBI Taxonomy" id="190655"/>
    <lineage>
        <taxon>Bacteria</taxon>
        <taxon>Pseudomonadati</taxon>
        <taxon>Pseudomonadota</taxon>
        <taxon>Gammaproteobacteria</taxon>
        <taxon>Legionellales</taxon>
        <taxon>Legionellaceae</taxon>
        <taxon>Legionella</taxon>
    </lineage>
</organism>
<keyword evidence="2" id="KW-1185">Reference proteome</keyword>
<dbReference type="AlphaFoldDB" id="A0A378JQ87"/>
<dbReference type="EMBL" id="UGOD01000001">
    <property type="protein sequence ID" value="STX52848.1"/>
    <property type="molecule type" value="Genomic_DNA"/>
</dbReference>
<evidence type="ECO:0008006" key="3">
    <source>
        <dbReference type="Google" id="ProtNLM"/>
    </source>
</evidence>
<sequence length="164" mass="19359">MSFILTLEFNSTLQNFFEQQRRQHYPFHLNKVPAHVSVFHQLPEKYFVKINTKLNEITSDNVCVPVTISGIKFLGRGNAYSLDFDQTLFLQLRKAWSTWLISQDKQTWQPHVTIQNKVSIEEAKLLNQALYTQSIPLYGNIIGLNLWRYLDGPWEFIKMYPFQC</sequence>
<dbReference type="OrthoDB" id="793003at2"/>
<gene>
    <name evidence="1" type="ORF">NCTC13316_02974</name>
</gene>
<proteinExistence type="predicted"/>
<dbReference type="Pfam" id="PF13563">
    <property type="entry name" value="2_5_RNA_ligase2"/>
    <property type="match status" value="1"/>
</dbReference>
<dbReference type="InterPro" id="IPR009097">
    <property type="entry name" value="Cyclic_Pdiesterase"/>
</dbReference>
<accession>A0A378JQ87</accession>
<evidence type="ECO:0000313" key="2">
    <source>
        <dbReference type="Proteomes" id="UP000254794"/>
    </source>
</evidence>
<protein>
    <recommendedName>
        <fullName evidence="3">2'-5' RNA ligase</fullName>
    </recommendedName>
</protein>
<evidence type="ECO:0000313" key="1">
    <source>
        <dbReference type="EMBL" id="STX52848.1"/>
    </source>
</evidence>
<name>A0A378JQ87_9GAMM</name>
<dbReference type="RefSeq" id="WP_115332373.1">
    <property type="nucleotide sequence ID" value="NZ_CAAAHP010000003.1"/>
</dbReference>
<reference evidence="1 2" key="1">
    <citation type="submission" date="2018-06" db="EMBL/GenBank/DDBJ databases">
        <authorList>
            <consortium name="Pathogen Informatics"/>
            <person name="Doyle S."/>
        </authorList>
    </citation>
    <scope>NUCLEOTIDE SEQUENCE [LARGE SCALE GENOMIC DNA]</scope>
    <source>
        <strain evidence="1 2">NCTC13316</strain>
    </source>
</reference>